<dbReference type="PROSITE" id="PS00622">
    <property type="entry name" value="HTH_LUXR_1"/>
    <property type="match status" value="1"/>
</dbReference>
<evidence type="ECO:0000256" key="1">
    <source>
        <dbReference type="ARBA" id="ARBA00023015"/>
    </source>
</evidence>
<dbReference type="RefSeq" id="WP_248149895.1">
    <property type="nucleotide sequence ID" value="NZ_JALNMJ010000001.1"/>
</dbReference>
<dbReference type="PROSITE" id="PS50043">
    <property type="entry name" value="HTH_LUXR_2"/>
    <property type="match status" value="1"/>
</dbReference>
<dbReference type="Gene3D" id="1.10.10.10">
    <property type="entry name" value="Winged helix-like DNA-binding domain superfamily/Winged helix DNA-binding domain"/>
    <property type="match status" value="1"/>
</dbReference>
<keyword evidence="1" id="KW-0805">Transcription regulation</keyword>
<dbReference type="PRINTS" id="PR00038">
    <property type="entry name" value="HTHLUXR"/>
</dbReference>
<dbReference type="Proteomes" id="UP001431221">
    <property type="component" value="Unassembled WGS sequence"/>
</dbReference>
<feature type="domain" description="HTH luxR-type" evidence="4">
    <location>
        <begin position="173"/>
        <end position="236"/>
    </location>
</feature>
<dbReference type="SUPFAM" id="SSF46894">
    <property type="entry name" value="C-terminal effector domain of the bipartite response regulators"/>
    <property type="match status" value="1"/>
</dbReference>
<dbReference type="EMBL" id="JALNMJ010000001">
    <property type="protein sequence ID" value="MCK7610852.1"/>
    <property type="molecule type" value="Genomic_DNA"/>
</dbReference>
<dbReference type="Pfam" id="PF00196">
    <property type="entry name" value="GerE"/>
    <property type="match status" value="1"/>
</dbReference>
<name>A0ABT0GN59_9HYPH</name>
<keyword evidence="3" id="KW-0804">Transcription</keyword>
<evidence type="ECO:0000256" key="3">
    <source>
        <dbReference type="ARBA" id="ARBA00023163"/>
    </source>
</evidence>
<keyword evidence="6" id="KW-1185">Reference proteome</keyword>
<organism evidence="5 6">
    <name type="scientific">Roseibium sediminicola</name>
    <dbReference type="NCBI Taxonomy" id="2933272"/>
    <lineage>
        <taxon>Bacteria</taxon>
        <taxon>Pseudomonadati</taxon>
        <taxon>Pseudomonadota</taxon>
        <taxon>Alphaproteobacteria</taxon>
        <taxon>Hyphomicrobiales</taxon>
        <taxon>Stappiaceae</taxon>
        <taxon>Roseibium</taxon>
    </lineage>
</organism>
<accession>A0ABT0GN59</accession>
<keyword evidence="2" id="KW-0238">DNA-binding</keyword>
<evidence type="ECO:0000259" key="4">
    <source>
        <dbReference type="PROSITE" id="PS50043"/>
    </source>
</evidence>
<protein>
    <submittedName>
        <fullName evidence="5">LuxR C-terminal-related transcriptional regulator</fullName>
    </submittedName>
</protein>
<evidence type="ECO:0000256" key="2">
    <source>
        <dbReference type="ARBA" id="ARBA00023125"/>
    </source>
</evidence>
<dbReference type="PANTHER" id="PTHR44688:SF16">
    <property type="entry name" value="DNA-BINDING TRANSCRIPTIONAL ACTIVATOR DEVR_DOSR"/>
    <property type="match status" value="1"/>
</dbReference>
<sequence length="236" mass="25617">MLLEPMGTLAFHMDACLETLGSDTFAPAFAELVETLDIDQIMVFSIEGTRARCLLSRHFSNAALAGKLAGAYLDGWYLKDPLLTELLAATSNAVSVRRLEEIEADMPPDYRTIFFEAPGMLAKTTALATGERLRLFVSLYQTREGAVPVDPDLARLVGRLALQHFERVEETDVPPPLAALSEREQAVCLGILSGRKAEAIAADLGVAASTVITYRKRAYAKLGITARAGLFVLCGR</sequence>
<dbReference type="PANTHER" id="PTHR44688">
    <property type="entry name" value="DNA-BINDING TRANSCRIPTIONAL ACTIVATOR DEVR_DOSR"/>
    <property type="match status" value="1"/>
</dbReference>
<dbReference type="CDD" id="cd06170">
    <property type="entry name" value="LuxR_C_like"/>
    <property type="match status" value="1"/>
</dbReference>
<dbReference type="SMART" id="SM00421">
    <property type="entry name" value="HTH_LUXR"/>
    <property type="match status" value="1"/>
</dbReference>
<gene>
    <name evidence="5" type="ORF">M0H32_01655</name>
</gene>
<evidence type="ECO:0000313" key="6">
    <source>
        <dbReference type="Proteomes" id="UP001431221"/>
    </source>
</evidence>
<dbReference type="InterPro" id="IPR000792">
    <property type="entry name" value="Tscrpt_reg_LuxR_C"/>
</dbReference>
<evidence type="ECO:0000313" key="5">
    <source>
        <dbReference type="EMBL" id="MCK7610852.1"/>
    </source>
</evidence>
<comment type="caution">
    <text evidence="5">The sequence shown here is derived from an EMBL/GenBank/DDBJ whole genome shotgun (WGS) entry which is preliminary data.</text>
</comment>
<proteinExistence type="predicted"/>
<dbReference type="InterPro" id="IPR036388">
    <property type="entry name" value="WH-like_DNA-bd_sf"/>
</dbReference>
<dbReference type="InterPro" id="IPR016032">
    <property type="entry name" value="Sig_transdc_resp-reg_C-effctor"/>
</dbReference>
<reference evidence="5" key="1">
    <citation type="submission" date="2022-04" db="EMBL/GenBank/DDBJ databases">
        <title>Roseibium sp. CAU 1639 isolated from mud.</title>
        <authorList>
            <person name="Kim W."/>
        </authorList>
    </citation>
    <scope>NUCLEOTIDE SEQUENCE</scope>
    <source>
        <strain evidence="5">CAU 1639</strain>
    </source>
</reference>